<dbReference type="KEGG" id="tpx:Turpa_2575"/>
<evidence type="ECO:0000313" key="12">
    <source>
        <dbReference type="EMBL" id="AFM13215.1"/>
    </source>
</evidence>
<evidence type="ECO:0000256" key="2">
    <source>
        <dbReference type="ARBA" id="ARBA00022730"/>
    </source>
</evidence>
<evidence type="ECO:0000259" key="11">
    <source>
        <dbReference type="SMART" id="SM01390"/>
    </source>
</evidence>
<name>I4B7F8_TURPD</name>
<dbReference type="GO" id="GO:0042274">
    <property type="term" value="P:ribosomal small subunit biogenesis"/>
    <property type="evidence" value="ECO:0007669"/>
    <property type="project" value="TreeGrafter"/>
</dbReference>
<dbReference type="Pfam" id="PF00163">
    <property type="entry name" value="Ribosomal_S4"/>
    <property type="match status" value="1"/>
</dbReference>
<dbReference type="SUPFAM" id="SSF55174">
    <property type="entry name" value="Alpha-L RNA-binding motif"/>
    <property type="match status" value="1"/>
</dbReference>
<evidence type="ECO:0000256" key="9">
    <source>
        <dbReference type="SAM" id="MobiDB-lite"/>
    </source>
</evidence>
<keyword evidence="13" id="KW-1185">Reference proteome</keyword>
<protein>
    <recommendedName>
        <fullName evidence="6 7">Small ribosomal subunit protein uS4</fullName>
    </recommendedName>
</protein>
<dbReference type="InterPro" id="IPR018079">
    <property type="entry name" value="Ribosomal_uS4_CS"/>
</dbReference>
<organism evidence="12 13">
    <name type="scientific">Turneriella parva (strain ATCC BAA-1111 / DSM 21527 / NCTC 11395 / H)</name>
    <name type="common">Leptospira parva</name>
    <dbReference type="NCBI Taxonomy" id="869212"/>
    <lineage>
        <taxon>Bacteria</taxon>
        <taxon>Pseudomonadati</taxon>
        <taxon>Spirochaetota</taxon>
        <taxon>Spirochaetia</taxon>
        <taxon>Leptospirales</taxon>
        <taxon>Leptospiraceae</taxon>
        <taxon>Turneriella</taxon>
    </lineage>
</organism>
<dbReference type="InterPro" id="IPR022801">
    <property type="entry name" value="Ribosomal_uS4"/>
</dbReference>
<accession>I4B7F8</accession>
<dbReference type="PANTHER" id="PTHR11831:SF4">
    <property type="entry name" value="SMALL RIBOSOMAL SUBUNIT PROTEIN US4M"/>
    <property type="match status" value="1"/>
</dbReference>
<evidence type="ECO:0000256" key="4">
    <source>
        <dbReference type="ARBA" id="ARBA00022980"/>
    </source>
</evidence>
<evidence type="ECO:0000313" key="13">
    <source>
        <dbReference type="Proteomes" id="UP000006048"/>
    </source>
</evidence>
<dbReference type="FunFam" id="3.10.290.10:FF:000001">
    <property type="entry name" value="30S ribosomal protein S4"/>
    <property type="match status" value="1"/>
</dbReference>
<dbReference type="InterPro" id="IPR001912">
    <property type="entry name" value="Ribosomal_uS4_N"/>
</dbReference>
<keyword evidence="5 7" id="KW-0687">Ribonucleoprotein</keyword>
<dbReference type="PROSITE" id="PS50889">
    <property type="entry name" value="S4"/>
    <property type="match status" value="1"/>
</dbReference>
<dbReference type="GO" id="GO:0019843">
    <property type="term" value="F:rRNA binding"/>
    <property type="evidence" value="ECO:0007669"/>
    <property type="project" value="UniProtKB-UniRule"/>
</dbReference>
<comment type="subunit">
    <text evidence="7">Part of the 30S ribosomal subunit. Contacts protein S5. The interaction surface between S4 and S5 is involved in control of translational fidelity.</text>
</comment>
<dbReference type="EMBL" id="CP002959">
    <property type="protein sequence ID" value="AFM13215.1"/>
    <property type="molecule type" value="Genomic_DNA"/>
</dbReference>
<feature type="domain" description="RNA-binding S4" evidence="10">
    <location>
        <begin position="98"/>
        <end position="162"/>
    </location>
</feature>
<dbReference type="Proteomes" id="UP000006048">
    <property type="component" value="Chromosome"/>
</dbReference>
<feature type="domain" description="Small ribosomal subunit protein uS4 N-terminal" evidence="11">
    <location>
        <begin position="3"/>
        <end position="97"/>
    </location>
</feature>
<comment type="function">
    <text evidence="7">One of the primary rRNA binding proteins, it binds directly to 16S rRNA where it nucleates assembly of the body of the 30S subunit.</text>
</comment>
<evidence type="ECO:0000256" key="5">
    <source>
        <dbReference type="ARBA" id="ARBA00023274"/>
    </source>
</evidence>
<evidence type="ECO:0000256" key="1">
    <source>
        <dbReference type="ARBA" id="ARBA00007465"/>
    </source>
</evidence>
<comment type="function">
    <text evidence="7">With S5 and S12 plays an important role in translational accuracy.</text>
</comment>
<dbReference type="PROSITE" id="PS00632">
    <property type="entry name" value="RIBOSOMAL_S4"/>
    <property type="match status" value="1"/>
</dbReference>
<dbReference type="PANTHER" id="PTHR11831">
    <property type="entry name" value="30S 40S RIBOSOMAL PROTEIN"/>
    <property type="match status" value="1"/>
</dbReference>
<dbReference type="Gene3D" id="1.10.1050.10">
    <property type="entry name" value="Ribosomal Protein S4 Delta 41, Chain A, domain 1"/>
    <property type="match status" value="1"/>
</dbReference>
<keyword evidence="3 7" id="KW-0694">RNA-binding</keyword>
<comment type="similarity">
    <text evidence="1 7 8">Belongs to the universal ribosomal protein uS4 family.</text>
</comment>
<reference evidence="12 13" key="1">
    <citation type="submission" date="2012-06" db="EMBL/GenBank/DDBJ databases">
        <title>The complete chromosome of genome of Turneriella parva DSM 21527.</title>
        <authorList>
            <consortium name="US DOE Joint Genome Institute (JGI-PGF)"/>
            <person name="Lucas S."/>
            <person name="Han J."/>
            <person name="Lapidus A."/>
            <person name="Bruce D."/>
            <person name="Goodwin L."/>
            <person name="Pitluck S."/>
            <person name="Peters L."/>
            <person name="Kyrpides N."/>
            <person name="Mavromatis K."/>
            <person name="Ivanova N."/>
            <person name="Mikhailova N."/>
            <person name="Chertkov O."/>
            <person name="Detter J.C."/>
            <person name="Tapia R."/>
            <person name="Han C."/>
            <person name="Land M."/>
            <person name="Hauser L."/>
            <person name="Markowitz V."/>
            <person name="Cheng J.-F."/>
            <person name="Hugenholtz P."/>
            <person name="Woyke T."/>
            <person name="Wu D."/>
            <person name="Gronow S."/>
            <person name="Wellnitz S."/>
            <person name="Brambilla E."/>
            <person name="Klenk H.-P."/>
            <person name="Eisen J.A."/>
        </authorList>
    </citation>
    <scope>NUCLEOTIDE SEQUENCE [LARGE SCALE GENOMIC DNA]</scope>
    <source>
        <strain evidence="13">ATCC BAA-1111 / DSM 21527 / NCTC 11395 / H</strain>
    </source>
</reference>
<dbReference type="HOGENOM" id="CLU_092403_0_2_12"/>
<dbReference type="Gene3D" id="3.10.290.10">
    <property type="entry name" value="RNA-binding S4 domain"/>
    <property type="match status" value="1"/>
</dbReference>
<dbReference type="FunFam" id="1.10.1050.10:FF:000001">
    <property type="entry name" value="30S ribosomal protein S4"/>
    <property type="match status" value="1"/>
</dbReference>
<evidence type="ECO:0000256" key="3">
    <source>
        <dbReference type="ARBA" id="ARBA00022884"/>
    </source>
</evidence>
<evidence type="ECO:0000259" key="10">
    <source>
        <dbReference type="SMART" id="SM00363"/>
    </source>
</evidence>
<feature type="region of interest" description="Disordered" evidence="9">
    <location>
        <begin position="33"/>
        <end position="52"/>
    </location>
</feature>
<gene>
    <name evidence="7" type="primary">rpsD</name>
    <name evidence="12" type="ordered locus">Turpa_2575</name>
</gene>
<dbReference type="HAMAP" id="MF_01306_B">
    <property type="entry name" value="Ribosomal_uS4_B"/>
    <property type="match status" value="1"/>
</dbReference>
<dbReference type="InterPro" id="IPR036986">
    <property type="entry name" value="S4_RNA-bd_sf"/>
</dbReference>
<dbReference type="STRING" id="869212.Turpa_2575"/>
<dbReference type="AlphaFoldDB" id="I4B7F8"/>
<keyword evidence="4 7" id="KW-0689">Ribosomal protein</keyword>
<dbReference type="GO" id="GO:0003735">
    <property type="term" value="F:structural constituent of ribosome"/>
    <property type="evidence" value="ECO:0007669"/>
    <property type="project" value="InterPro"/>
</dbReference>
<dbReference type="PATRIC" id="fig|869212.3.peg.2591"/>
<dbReference type="InterPro" id="IPR005709">
    <property type="entry name" value="Ribosomal_uS4_bac-type"/>
</dbReference>
<evidence type="ECO:0000256" key="8">
    <source>
        <dbReference type="RuleBase" id="RU003699"/>
    </source>
</evidence>
<dbReference type="GO" id="GO:0015935">
    <property type="term" value="C:small ribosomal subunit"/>
    <property type="evidence" value="ECO:0007669"/>
    <property type="project" value="InterPro"/>
</dbReference>
<keyword evidence="2 7" id="KW-0699">rRNA-binding</keyword>
<dbReference type="SMART" id="SM00363">
    <property type="entry name" value="S4"/>
    <property type="match status" value="1"/>
</dbReference>
<dbReference type="RefSeq" id="WP_014803720.1">
    <property type="nucleotide sequence ID" value="NC_018020.1"/>
</dbReference>
<proteinExistence type="inferred from homology"/>
<dbReference type="Pfam" id="PF01479">
    <property type="entry name" value="S4"/>
    <property type="match status" value="1"/>
</dbReference>
<sequence length="209" mass="23657">MARAIGPACRLCRREGLKLFLKGQKCMTDKCIFNKRKNPPGPPPKRKPKMSGYATQLREKQKVKRVYGVLERPFRNYFESASRMRGITGENLLILLERRLDNSLYRIGMASSRAQARNFITHGHIQVNGRRVDIPSFKVSIGDTIGLGEKLKSNKVLAENLEMSKNAGLVADWMELSEDGKSAKVVKLPSRENVDIPIKENVIVELYSK</sequence>
<evidence type="ECO:0000256" key="6">
    <source>
        <dbReference type="ARBA" id="ARBA00035254"/>
    </source>
</evidence>
<dbReference type="InterPro" id="IPR002942">
    <property type="entry name" value="S4_RNA-bd"/>
</dbReference>
<dbReference type="OrthoDB" id="9803672at2"/>
<dbReference type="NCBIfam" id="TIGR01017">
    <property type="entry name" value="rpsD_bact"/>
    <property type="match status" value="1"/>
</dbReference>
<feature type="compositionally biased region" description="Basic residues" evidence="9">
    <location>
        <begin position="33"/>
        <end position="49"/>
    </location>
</feature>
<dbReference type="GO" id="GO:0006412">
    <property type="term" value="P:translation"/>
    <property type="evidence" value="ECO:0007669"/>
    <property type="project" value="UniProtKB-UniRule"/>
</dbReference>
<dbReference type="NCBIfam" id="NF003717">
    <property type="entry name" value="PRK05327.1"/>
    <property type="match status" value="1"/>
</dbReference>
<dbReference type="CDD" id="cd00165">
    <property type="entry name" value="S4"/>
    <property type="match status" value="1"/>
</dbReference>
<dbReference type="SMART" id="SM01390">
    <property type="entry name" value="Ribosomal_S4"/>
    <property type="match status" value="1"/>
</dbReference>
<evidence type="ECO:0000256" key="7">
    <source>
        <dbReference type="HAMAP-Rule" id="MF_01306"/>
    </source>
</evidence>